<accession>A0A1W2TFE5</accession>
<proteinExistence type="predicted"/>
<dbReference type="OrthoDB" id="4718190at2759"/>
<dbReference type="AlphaFoldDB" id="A0A1W2TFE5"/>
<reference evidence="2" key="1">
    <citation type="submission" date="2016-03" db="EMBL/GenBank/DDBJ databases">
        <title>Draft genome sequence of Rosellinia necatrix.</title>
        <authorList>
            <person name="Kanematsu S."/>
        </authorList>
    </citation>
    <scope>NUCLEOTIDE SEQUENCE [LARGE SCALE GENOMIC DNA]</scope>
    <source>
        <strain evidence="2">W97</strain>
    </source>
</reference>
<dbReference type="EMBL" id="DF977466">
    <property type="protein sequence ID" value="GAP86770.1"/>
    <property type="molecule type" value="Genomic_DNA"/>
</dbReference>
<keyword evidence="3" id="KW-1185">Reference proteome</keyword>
<dbReference type="Proteomes" id="UP000054516">
    <property type="component" value="Unassembled WGS sequence"/>
</dbReference>
<protein>
    <submittedName>
        <fullName evidence="2">Uncharacterized protein</fullName>
    </submittedName>
</protein>
<feature type="compositionally biased region" description="Basic and acidic residues" evidence="1">
    <location>
        <begin position="261"/>
        <end position="284"/>
    </location>
</feature>
<name>A0A1W2TFE5_ROSNE</name>
<evidence type="ECO:0000313" key="3">
    <source>
        <dbReference type="Proteomes" id="UP000054516"/>
    </source>
</evidence>
<organism evidence="2">
    <name type="scientific">Rosellinia necatrix</name>
    <name type="common">White root-rot fungus</name>
    <dbReference type="NCBI Taxonomy" id="77044"/>
    <lineage>
        <taxon>Eukaryota</taxon>
        <taxon>Fungi</taxon>
        <taxon>Dikarya</taxon>
        <taxon>Ascomycota</taxon>
        <taxon>Pezizomycotina</taxon>
        <taxon>Sordariomycetes</taxon>
        <taxon>Xylariomycetidae</taxon>
        <taxon>Xylariales</taxon>
        <taxon>Xylariaceae</taxon>
        <taxon>Rosellinia</taxon>
    </lineage>
</organism>
<evidence type="ECO:0000256" key="1">
    <source>
        <dbReference type="SAM" id="MobiDB-lite"/>
    </source>
</evidence>
<sequence>MSEIDADTIVVAVADAAYDAAHDVAYDAAQPGSGNNSTATIDNPVYSISAGLERESLAYEETMLSIINESLSRLNNVGSQLMGFRVALNHACKWCFVIGNGSVFTASIRLHRVGHMDVIAILFSFHNINASAMANHNIDPALPEGRLMEAPLAMSQATKSWFALQILHLMLACYGRVPFPDRVWFMEDGVDGSPPALLLPYTFNSQGDNNLRRRVSGSRKSIIKQLGEPMPPLLDVFNWEVESLEEGYFALDGEQGDDLEGVERGDDLEGVERGDDLEGVEREG</sequence>
<gene>
    <name evidence="2" type="ORF">SAMD00023353_2101140</name>
</gene>
<feature type="region of interest" description="Disordered" evidence="1">
    <location>
        <begin position="251"/>
        <end position="284"/>
    </location>
</feature>
<evidence type="ECO:0000313" key="2">
    <source>
        <dbReference type="EMBL" id="GAP86770.1"/>
    </source>
</evidence>